<evidence type="ECO:0000313" key="2">
    <source>
        <dbReference type="EMBL" id="MBW0472480.1"/>
    </source>
</evidence>
<protein>
    <submittedName>
        <fullName evidence="2">Uncharacterized protein</fullName>
    </submittedName>
</protein>
<feature type="region of interest" description="Disordered" evidence="1">
    <location>
        <begin position="1"/>
        <end position="56"/>
    </location>
</feature>
<feature type="compositionally biased region" description="Acidic residues" evidence="1">
    <location>
        <begin position="41"/>
        <end position="56"/>
    </location>
</feature>
<dbReference type="EMBL" id="AVOT02003103">
    <property type="protein sequence ID" value="MBW0472480.1"/>
    <property type="molecule type" value="Genomic_DNA"/>
</dbReference>
<name>A0A9Q3GMP3_9BASI</name>
<accession>A0A9Q3GMP3</accession>
<proteinExistence type="predicted"/>
<organism evidence="2 3">
    <name type="scientific">Austropuccinia psidii MF-1</name>
    <dbReference type="NCBI Taxonomy" id="1389203"/>
    <lineage>
        <taxon>Eukaryota</taxon>
        <taxon>Fungi</taxon>
        <taxon>Dikarya</taxon>
        <taxon>Basidiomycota</taxon>
        <taxon>Pucciniomycotina</taxon>
        <taxon>Pucciniomycetes</taxon>
        <taxon>Pucciniales</taxon>
        <taxon>Sphaerophragmiaceae</taxon>
        <taxon>Austropuccinia</taxon>
    </lineage>
</organism>
<dbReference type="AlphaFoldDB" id="A0A9Q3GMP3"/>
<sequence length="80" mass="8758">MEGAEPSRKGGVKSRKSRSFSGLLGGYPGISQEPRSRLGYSEDEEEEYSVEKEEYEYNEVEAALVDSPEAPEAPNSALSN</sequence>
<reference evidence="2" key="1">
    <citation type="submission" date="2021-03" db="EMBL/GenBank/DDBJ databases">
        <title>Draft genome sequence of rust myrtle Austropuccinia psidii MF-1, a brazilian biotype.</title>
        <authorList>
            <person name="Quecine M.C."/>
            <person name="Pachon D.M.R."/>
            <person name="Bonatelli M.L."/>
            <person name="Correr F.H."/>
            <person name="Franceschini L.M."/>
            <person name="Leite T.F."/>
            <person name="Margarido G.R.A."/>
            <person name="Almeida C.A."/>
            <person name="Ferrarezi J.A."/>
            <person name="Labate C.A."/>
        </authorList>
    </citation>
    <scope>NUCLEOTIDE SEQUENCE</scope>
    <source>
        <strain evidence="2">MF-1</strain>
    </source>
</reference>
<keyword evidence="3" id="KW-1185">Reference proteome</keyword>
<evidence type="ECO:0000313" key="3">
    <source>
        <dbReference type="Proteomes" id="UP000765509"/>
    </source>
</evidence>
<gene>
    <name evidence="2" type="ORF">O181_012195</name>
</gene>
<dbReference type="Proteomes" id="UP000765509">
    <property type="component" value="Unassembled WGS sequence"/>
</dbReference>
<comment type="caution">
    <text evidence="2">The sequence shown here is derived from an EMBL/GenBank/DDBJ whole genome shotgun (WGS) entry which is preliminary data.</text>
</comment>
<evidence type="ECO:0000256" key="1">
    <source>
        <dbReference type="SAM" id="MobiDB-lite"/>
    </source>
</evidence>